<evidence type="ECO:0008006" key="12">
    <source>
        <dbReference type="Google" id="ProtNLM"/>
    </source>
</evidence>
<gene>
    <name evidence="10" type="ORF">LTR91_025431</name>
</gene>
<evidence type="ECO:0000256" key="1">
    <source>
        <dbReference type="ARBA" id="ARBA00004173"/>
    </source>
</evidence>
<keyword evidence="6" id="KW-0496">Mitochondrion</keyword>
<feature type="region of interest" description="Disordered" evidence="8">
    <location>
        <begin position="401"/>
        <end position="445"/>
    </location>
</feature>
<evidence type="ECO:0000256" key="3">
    <source>
        <dbReference type="ARBA" id="ARBA00022692"/>
    </source>
</evidence>
<comment type="caution">
    <text evidence="10">The sequence shown here is derived from an EMBL/GenBank/DDBJ whole genome shotgun (WGS) entry which is preliminary data.</text>
</comment>
<dbReference type="Gene3D" id="1.20.5.340">
    <property type="match status" value="1"/>
</dbReference>
<evidence type="ECO:0000256" key="9">
    <source>
        <dbReference type="SAM" id="Phobius"/>
    </source>
</evidence>
<feature type="compositionally biased region" description="Basic and acidic residues" evidence="8">
    <location>
        <begin position="188"/>
        <end position="205"/>
    </location>
</feature>
<proteinExistence type="predicted"/>
<dbReference type="Proteomes" id="UP001175353">
    <property type="component" value="Unassembled WGS sequence"/>
</dbReference>
<name>A0AAN6K312_9PEZI</name>
<dbReference type="GO" id="GO:0016020">
    <property type="term" value="C:membrane"/>
    <property type="evidence" value="ECO:0007669"/>
    <property type="project" value="UniProtKB-SubCell"/>
</dbReference>
<organism evidence="10 11">
    <name type="scientific">Friedmanniomyces endolithicus</name>
    <dbReference type="NCBI Taxonomy" id="329885"/>
    <lineage>
        <taxon>Eukaryota</taxon>
        <taxon>Fungi</taxon>
        <taxon>Dikarya</taxon>
        <taxon>Ascomycota</taxon>
        <taxon>Pezizomycotina</taxon>
        <taxon>Dothideomycetes</taxon>
        <taxon>Dothideomycetidae</taxon>
        <taxon>Mycosphaerellales</taxon>
        <taxon>Teratosphaeriaceae</taxon>
        <taxon>Friedmanniomyces</taxon>
    </lineage>
</organism>
<evidence type="ECO:0000256" key="6">
    <source>
        <dbReference type="ARBA" id="ARBA00023128"/>
    </source>
</evidence>
<feature type="compositionally biased region" description="Polar residues" evidence="8">
    <location>
        <begin position="115"/>
        <end position="129"/>
    </location>
</feature>
<evidence type="ECO:0000256" key="8">
    <source>
        <dbReference type="SAM" id="MobiDB-lite"/>
    </source>
</evidence>
<dbReference type="InterPro" id="IPR024461">
    <property type="entry name" value="CCDC90-like"/>
</dbReference>
<feature type="compositionally biased region" description="Basic and acidic residues" evidence="8">
    <location>
        <begin position="84"/>
        <end position="94"/>
    </location>
</feature>
<feature type="transmembrane region" description="Helical" evidence="9">
    <location>
        <begin position="371"/>
        <end position="393"/>
    </location>
</feature>
<keyword evidence="7 9" id="KW-0472">Membrane</keyword>
<dbReference type="Pfam" id="PF07798">
    <property type="entry name" value="CCDC90-like"/>
    <property type="match status" value="1"/>
</dbReference>
<evidence type="ECO:0000313" key="11">
    <source>
        <dbReference type="Proteomes" id="UP001175353"/>
    </source>
</evidence>
<dbReference type="AlphaFoldDB" id="A0AAN6K312"/>
<evidence type="ECO:0000256" key="2">
    <source>
        <dbReference type="ARBA" id="ARBA00004370"/>
    </source>
</evidence>
<keyword evidence="11" id="KW-1185">Reference proteome</keyword>
<dbReference type="PANTHER" id="PTHR14360">
    <property type="entry name" value="PROTEIN FMP32, MITOCHONDRIAL"/>
    <property type="match status" value="1"/>
</dbReference>
<evidence type="ECO:0000256" key="5">
    <source>
        <dbReference type="ARBA" id="ARBA00023054"/>
    </source>
</evidence>
<comment type="subcellular location">
    <subcellularLocation>
        <location evidence="2">Membrane</location>
    </subcellularLocation>
    <subcellularLocation>
        <location evidence="1">Mitochondrion</location>
    </subcellularLocation>
</comment>
<reference evidence="10" key="1">
    <citation type="submission" date="2023-06" db="EMBL/GenBank/DDBJ databases">
        <title>Black Yeasts Isolated from many extreme environments.</title>
        <authorList>
            <person name="Coleine C."/>
            <person name="Stajich J.E."/>
            <person name="Selbmann L."/>
        </authorList>
    </citation>
    <scope>NUCLEOTIDE SEQUENCE</scope>
    <source>
        <strain evidence="10">CCFEE 5200</strain>
    </source>
</reference>
<dbReference type="EMBL" id="JAUJLE010000778">
    <property type="protein sequence ID" value="KAK0950753.1"/>
    <property type="molecule type" value="Genomic_DNA"/>
</dbReference>
<keyword evidence="4 9" id="KW-1133">Transmembrane helix</keyword>
<feature type="compositionally biased region" description="Polar residues" evidence="8">
    <location>
        <begin position="137"/>
        <end position="153"/>
    </location>
</feature>
<feature type="region of interest" description="Disordered" evidence="8">
    <location>
        <begin position="35"/>
        <end position="205"/>
    </location>
</feature>
<evidence type="ECO:0000256" key="4">
    <source>
        <dbReference type="ARBA" id="ARBA00022989"/>
    </source>
</evidence>
<dbReference type="PANTHER" id="PTHR14360:SF12">
    <property type="entry name" value="MOZ PROTEIN REPRESENTS A CHROMATIN-ASSOCIATED ACETYLTRANSFERASE"/>
    <property type="match status" value="1"/>
</dbReference>
<dbReference type="GO" id="GO:0005739">
    <property type="term" value="C:mitochondrion"/>
    <property type="evidence" value="ECO:0007669"/>
    <property type="project" value="UniProtKB-SubCell"/>
</dbReference>
<feature type="compositionally biased region" description="Gly residues" evidence="8">
    <location>
        <begin position="421"/>
        <end position="444"/>
    </location>
</feature>
<evidence type="ECO:0000256" key="7">
    <source>
        <dbReference type="ARBA" id="ARBA00023136"/>
    </source>
</evidence>
<keyword evidence="3 9" id="KW-0812">Transmembrane</keyword>
<sequence>MAGPRLPFLWPILFRSAEAQNPATRSARAAARFRAYHATPRRKQQETVPQRYGSANEPPPHLGGGKSLGTFVQRPQAEQTKLPKIGEKLQRSGEEEVEEERAEATVAKKQHDDSTNLTTVDNGIATSIGSDAKFDSTESSVTQDLLSQPSPSDAKSVESLLDSVPGPAMPKDYTEPQARPEQNLDDPPLDHTTDEHSPPIKAPHLDQPRHVHHFDTYGLVKQLTSSGWSTPHATLVMKAVRMMLADNMELAKDALVSKSMVENETYLFRAACAELKTEVSGRRRTEHEKMQTERTHLQHEVDILSQRVGQESGVLKDDLKGMFDDRKMGVRNEQRGMESKIQQLNYKITVSLQADARSEVEGLRWVMTRRVIITLAAIVVMVIGGLRLAANALHERELEAKKRANQRSGGTQMEERRGTSDFGGGNGTSVGDGARQGRGMGGGEVMIKGSEDAAFVSLG</sequence>
<protein>
    <recommendedName>
        <fullName evidence="12">DUF1640 domain-containing protein</fullName>
    </recommendedName>
</protein>
<accession>A0AAN6K312</accession>
<evidence type="ECO:0000313" key="10">
    <source>
        <dbReference type="EMBL" id="KAK0950753.1"/>
    </source>
</evidence>
<keyword evidence="5" id="KW-0175">Coiled coil</keyword>